<accession>A0A4Y8UJ98</accession>
<evidence type="ECO:0000313" key="3">
    <source>
        <dbReference type="Proteomes" id="UP000298133"/>
    </source>
</evidence>
<dbReference type="AlphaFoldDB" id="A0A4Y8UJ98"/>
<comment type="caution">
    <text evidence="2">The sequence shown here is derived from an EMBL/GenBank/DDBJ whole genome shotgun (WGS) entry which is preliminary data.</text>
</comment>
<dbReference type="InterPro" id="IPR050266">
    <property type="entry name" value="AB_hydrolase_sf"/>
</dbReference>
<evidence type="ECO:0000313" key="2">
    <source>
        <dbReference type="EMBL" id="TFH67897.1"/>
    </source>
</evidence>
<dbReference type="GO" id="GO:0016020">
    <property type="term" value="C:membrane"/>
    <property type="evidence" value="ECO:0007669"/>
    <property type="project" value="TreeGrafter"/>
</dbReference>
<dbReference type="Gene3D" id="3.40.50.1820">
    <property type="entry name" value="alpha/beta hydrolase"/>
    <property type="match status" value="1"/>
</dbReference>
<dbReference type="Pfam" id="PF00561">
    <property type="entry name" value="Abhydrolase_1"/>
    <property type="match status" value="1"/>
</dbReference>
<dbReference type="OrthoDB" id="334507at2"/>
<dbReference type="InterPro" id="IPR029058">
    <property type="entry name" value="AB_hydrolase_fold"/>
</dbReference>
<dbReference type="GO" id="GO:0046464">
    <property type="term" value="P:acylglycerol catabolic process"/>
    <property type="evidence" value="ECO:0007669"/>
    <property type="project" value="TreeGrafter"/>
</dbReference>
<organism evidence="2 3">
    <name type="scientific">Gammaproteobacteria bacterium LSUCC0057</name>
    <dbReference type="NCBI Taxonomy" id="2559237"/>
    <lineage>
        <taxon>Bacteria</taxon>
        <taxon>Pseudomonadati</taxon>
        <taxon>Pseudomonadota</taxon>
        <taxon>Gammaproteobacteria</taxon>
        <taxon>Cellvibrionales</taxon>
        <taxon>Porticoccaceae</taxon>
        <taxon>SAR92 clade</taxon>
    </lineage>
</organism>
<dbReference type="SUPFAM" id="SSF53474">
    <property type="entry name" value="alpha/beta-Hydrolases"/>
    <property type="match status" value="1"/>
</dbReference>
<keyword evidence="2" id="KW-0378">Hydrolase</keyword>
<feature type="domain" description="AB hydrolase-1" evidence="1">
    <location>
        <begin position="38"/>
        <end position="280"/>
    </location>
</feature>
<protein>
    <submittedName>
        <fullName evidence="2">Alpha/beta hydrolase</fullName>
    </submittedName>
</protein>
<evidence type="ECO:0000259" key="1">
    <source>
        <dbReference type="Pfam" id="PF00561"/>
    </source>
</evidence>
<sequence>MPTNRYLHSAQQWGRDGEQLILAGERIFVRHRRQPDKPVLLLLHGFPSSSWDWQPLWEPLGEHFELLALDLLGFGFSAKPNRRDYSIHRQADIVEALVAAKQIDHCQLLVHDYSVSVAQELLARQQQRGDNRYRSCCFLNGGLFPETHRALLTQRLLLSPLGSLLNSLAGYRQFARNFSRVFGPASQPSEEELRAHWWLITRDGGKHLFHNLITYINDRRQHRQRWLTPLQQSAIPLALINGSCDPVSGQHMVVRYQQLGCRLDYLAQLPVIGHYPQLENSEAVLEHYLAFALGDH</sequence>
<reference evidence="2 3" key="1">
    <citation type="submission" date="2019-03" db="EMBL/GenBank/DDBJ databases">
        <title>Draft genome of Gammaproteobacteria bacterium LSUCC0057, a member of the SAR92 clade.</title>
        <authorList>
            <person name="Lanclos V.C."/>
            <person name="Doiron C."/>
            <person name="Henson M.W."/>
            <person name="Thrash J.C."/>
        </authorList>
    </citation>
    <scope>NUCLEOTIDE SEQUENCE [LARGE SCALE GENOMIC DNA]</scope>
    <source>
        <strain evidence="2 3">LSUCC0057</strain>
    </source>
</reference>
<dbReference type="GO" id="GO:0047372">
    <property type="term" value="F:monoacylglycerol lipase activity"/>
    <property type="evidence" value="ECO:0007669"/>
    <property type="project" value="TreeGrafter"/>
</dbReference>
<gene>
    <name evidence="2" type="ORF">E3W66_06520</name>
</gene>
<name>A0A4Y8UJ98_9GAMM</name>
<dbReference type="InterPro" id="IPR000073">
    <property type="entry name" value="AB_hydrolase_1"/>
</dbReference>
<proteinExistence type="predicted"/>
<dbReference type="PANTHER" id="PTHR43798:SF33">
    <property type="entry name" value="HYDROLASE, PUTATIVE (AFU_ORTHOLOGUE AFUA_2G14860)-RELATED"/>
    <property type="match status" value="1"/>
</dbReference>
<dbReference type="Proteomes" id="UP000298133">
    <property type="component" value="Unassembled WGS sequence"/>
</dbReference>
<dbReference type="EMBL" id="SPIA01000002">
    <property type="protein sequence ID" value="TFH67897.1"/>
    <property type="molecule type" value="Genomic_DNA"/>
</dbReference>
<keyword evidence="3" id="KW-1185">Reference proteome</keyword>
<dbReference type="PANTHER" id="PTHR43798">
    <property type="entry name" value="MONOACYLGLYCEROL LIPASE"/>
    <property type="match status" value="1"/>
</dbReference>